<comment type="caution">
    <text evidence="8">The sequence shown here is derived from an EMBL/GenBank/DDBJ whole genome shotgun (WGS) entry which is preliminary data.</text>
</comment>
<dbReference type="GO" id="GO:0050660">
    <property type="term" value="F:flavin adenine dinucleotide binding"/>
    <property type="evidence" value="ECO:0007669"/>
    <property type="project" value="TreeGrafter"/>
</dbReference>
<evidence type="ECO:0000256" key="2">
    <source>
        <dbReference type="ARBA" id="ARBA00007812"/>
    </source>
</evidence>
<dbReference type="InterPro" id="IPR029035">
    <property type="entry name" value="DHS-like_NAD/FAD-binding_dom"/>
</dbReference>
<dbReference type="Gene3D" id="3.40.50.970">
    <property type="match status" value="2"/>
</dbReference>
<comment type="cofactor">
    <cofactor evidence="1">
        <name>thiamine diphosphate</name>
        <dbReference type="ChEBI" id="CHEBI:58937"/>
    </cofactor>
</comment>
<sequence length="580" mass="62126">MGYCKISDNSSAAVIARFLRARGVDRVFALCGGHIMPIWMRLDVEGIRIIDVRDERAAVYMAHAHAELTGQLGVALVTAGPGVTNAMTGIANAHVARASVLVLSGVTPSQQENRGALQDISHTELVRSITRYARTVRQPELILQELDEAVSRAFGDGGEPGPVYLDFPVDTLRAEVPLALQMPEHFKPKPKRKLLPDPAAVKEAVELLWSARRPLFISGRGARDSSPQLIRLLDRLNAIYLDTGESRGVVPDSHPSVVGAMRGSVMGEADVVVTVGRRLDFQLGYGSPAVFKKAQFLRIADCAAELRDNRRGAVEIFASSELALEAILEAAGDRTPQTDTAWTQAVRKDHLARAEKLVKTMRNAPPGEDGMMHPNRLLAALREALPSNAVVVADGGDFLSFTRVGLPASTYLDPGSLGCIGVGTPFGVAASLAFPDRTVVVATGDGAFGFNAMEMDTAVRHKAPVLIVVANNGSWAIEVRDQAETHGNVVGTRLQFSDYAGIARSFGMHAERVTDADALPAAIARALANRPALLDVVVTPSAISSDARSGLAWVPDLQPLAAWDNAEREWRAVTSTDNTI</sequence>
<evidence type="ECO:0000256" key="1">
    <source>
        <dbReference type="ARBA" id="ARBA00001964"/>
    </source>
</evidence>
<dbReference type="RefSeq" id="WP_168057176.1">
    <property type="nucleotide sequence ID" value="NZ_JAAOZT010000017.1"/>
</dbReference>
<dbReference type="GO" id="GO:0005948">
    <property type="term" value="C:acetolactate synthase complex"/>
    <property type="evidence" value="ECO:0007669"/>
    <property type="project" value="TreeGrafter"/>
</dbReference>
<keyword evidence="8" id="KW-0808">Transferase</keyword>
<evidence type="ECO:0000313" key="9">
    <source>
        <dbReference type="Proteomes" id="UP000571084"/>
    </source>
</evidence>
<dbReference type="Gene3D" id="3.40.50.1220">
    <property type="entry name" value="TPP-binding domain"/>
    <property type="match status" value="1"/>
</dbReference>
<accession>A0A840RX96</accession>
<protein>
    <submittedName>
        <fullName evidence="8">Acetolactate synthase-1/2/3 large subunit</fullName>
        <ecNumber evidence="8">2.2.1.6</ecNumber>
    </submittedName>
</protein>
<proteinExistence type="inferred from homology"/>
<comment type="similarity">
    <text evidence="2 4">Belongs to the TPP enzyme family.</text>
</comment>
<dbReference type="SUPFAM" id="SSF52518">
    <property type="entry name" value="Thiamin diphosphate-binding fold (THDP-binding)"/>
    <property type="match status" value="2"/>
</dbReference>
<dbReference type="EMBL" id="JACHHQ010000008">
    <property type="protein sequence ID" value="MBB5201822.1"/>
    <property type="molecule type" value="Genomic_DNA"/>
</dbReference>
<dbReference type="CDD" id="cd02004">
    <property type="entry name" value="TPP_BZL_OCoD_HPCL"/>
    <property type="match status" value="1"/>
</dbReference>
<dbReference type="Pfam" id="PF00205">
    <property type="entry name" value="TPP_enzyme_M"/>
    <property type="match status" value="1"/>
</dbReference>
<name>A0A840RX96_9BURK</name>
<keyword evidence="9" id="KW-1185">Reference proteome</keyword>
<dbReference type="Proteomes" id="UP000571084">
    <property type="component" value="Unassembled WGS sequence"/>
</dbReference>
<feature type="domain" description="Thiamine pyrophosphate enzyme TPP-binding" evidence="6">
    <location>
        <begin position="408"/>
        <end position="536"/>
    </location>
</feature>
<dbReference type="GO" id="GO:0009097">
    <property type="term" value="P:isoleucine biosynthetic process"/>
    <property type="evidence" value="ECO:0007669"/>
    <property type="project" value="TreeGrafter"/>
</dbReference>
<dbReference type="PANTHER" id="PTHR18968">
    <property type="entry name" value="THIAMINE PYROPHOSPHATE ENZYMES"/>
    <property type="match status" value="1"/>
</dbReference>
<keyword evidence="3 4" id="KW-0786">Thiamine pyrophosphate</keyword>
<dbReference type="SUPFAM" id="SSF52467">
    <property type="entry name" value="DHS-like NAD/FAD-binding domain"/>
    <property type="match status" value="1"/>
</dbReference>
<dbReference type="InterPro" id="IPR012001">
    <property type="entry name" value="Thiamin_PyroP_enz_TPP-bd_dom"/>
</dbReference>
<dbReference type="PANTHER" id="PTHR18968:SF166">
    <property type="entry name" value="2-HYDROXYACYL-COA LYASE 2"/>
    <property type="match status" value="1"/>
</dbReference>
<dbReference type="InterPro" id="IPR012000">
    <property type="entry name" value="Thiamin_PyroP_enz_cen_dom"/>
</dbReference>
<dbReference type="GO" id="GO:0000287">
    <property type="term" value="F:magnesium ion binding"/>
    <property type="evidence" value="ECO:0007669"/>
    <property type="project" value="InterPro"/>
</dbReference>
<dbReference type="InterPro" id="IPR029061">
    <property type="entry name" value="THDP-binding"/>
</dbReference>
<gene>
    <name evidence="8" type="ORF">HNR39_003680</name>
</gene>
<evidence type="ECO:0000313" key="8">
    <source>
        <dbReference type="EMBL" id="MBB5201822.1"/>
    </source>
</evidence>
<dbReference type="GO" id="GO:0003984">
    <property type="term" value="F:acetolactate synthase activity"/>
    <property type="evidence" value="ECO:0007669"/>
    <property type="project" value="UniProtKB-EC"/>
</dbReference>
<evidence type="ECO:0000256" key="4">
    <source>
        <dbReference type="RuleBase" id="RU362132"/>
    </source>
</evidence>
<evidence type="ECO:0000259" key="5">
    <source>
        <dbReference type="Pfam" id="PF00205"/>
    </source>
</evidence>
<evidence type="ECO:0000256" key="3">
    <source>
        <dbReference type="ARBA" id="ARBA00023052"/>
    </source>
</evidence>
<dbReference type="GO" id="GO:0009099">
    <property type="term" value="P:L-valine biosynthetic process"/>
    <property type="evidence" value="ECO:0007669"/>
    <property type="project" value="TreeGrafter"/>
</dbReference>
<dbReference type="InterPro" id="IPR011766">
    <property type="entry name" value="TPP_enzyme_TPP-bd"/>
</dbReference>
<dbReference type="Pfam" id="PF02775">
    <property type="entry name" value="TPP_enzyme_C"/>
    <property type="match status" value="1"/>
</dbReference>
<feature type="domain" description="Thiamine pyrophosphate enzyme central" evidence="5">
    <location>
        <begin position="201"/>
        <end position="327"/>
    </location>
</feature>
<feature type="domain" description="Thiamine pyrophosphate enzyme N-terminal TPP-binding" evidence="7">
    <location>
        <begin position="12"/>
        <end position="123"/>
    </location>
</feature>
<evidence type="ECO:0000259" key="7">
    <source>
        <dbReference type="Pfam" id="PF02776"/>
    </source>
</evidence>
<dbReference type="GO" id="GO:0030976">
    <property type="term" value="F:thiamine pyrophosphate binding"/>
    <property type="evidence" value="ECO:0007669"/>
    <property type="project" value="InterPro"/>
</dbReference>
<dbReference type="InterPro" id="IPR045229">
    <property type="entry name" value="TPP_enz"/>
</dbReference>
<dbReference type="CDD" id="cd07035">
    <property type="entry name" value="TPP_PYR_POX_like"/>
    <property type="match status" value="1"/>
</dbReference>
<dbReference type="EC" id="2.2.1.6" evidence="8"/>
<dbReference type="Pfam" id="PF02776">
    <property type="entry name" value="TPP_enzyme_N"/>
    <property type="match status" value="1"/>
</dbReference>
<organism evidence="8 9">
    <name type="scientific">Glaciimonas immobilis</name>
    <dbReference type="NCBI Taxonomy" id="728004"/>
    <lineage>
        <taxon>Bacteria</taxon>
        <taxon>Pseudomonadati</taxon>
        <taxon>Pseudomonadota</taxon>
        <taxon>Betaproteobacteria</taxon>
        <taxon>Burkholderiales</taxon>
        <taxon>Oxalobacteraceae</taxon>
        <taxon>Glaciimonas</taxon>
    </lineage>
</organism>
<dbReference type="AlphaFoldDB" id="A0A840RX96"/>
<reference evidence="8 9" key="1">
    <citation type="submission" date="2020-08" db="EMBL/GenBank/DDBJ databases">
        <title>Genomic Encyclopedia of Type Strains, Phase IV (KMG-IV): sequencing the most valuable type-strain genomes for metagenomic binning, comparative biology and taxonomic classification.</title>
        <authorList>
            <person name="Goeker M."/>
        </authorList>
    </citation>
    <scope>NUCLEOTIDE SEQUENCE [LARGE SCALE GENOMIC DNA]</scope>
    <source>
        <strain evidence="8 9">DSM 23240</strain>
    </source>
</reference>
<evidence type="ECO:0000259" key="6">
    <source>
        <dbReference type="Pfam" id="PF02775"/>
    </source>
</evidence>